<feature type="coiled-coil region" evidence="1">
    <location>
        <begin position="100"/>
        <end position="141"/>
    </location>
</feature>
<protein>
    <submittedName>
        <fullName evidence="2">Uncharacterized protein</fullName>
    </submittedName>
</protein>
<name>A0AAD1SDX1_PELCU</name>
<dbReference type="Proteomes" id="UP001295444">
    <property type="component" value="Chromosome 06"/>
</dbReference>
<reference evidence="2" key="1">
    <citation type="submission" date="2022-03" db="EMBL/GenBank/DDBJ databases">
        <authorList>
            <person name="Alioto T."/>
            <person name="Alioto T."/>
            <person name="Gomez Garrido J."/>
        </authorList>
    </citation>
    <scope>NUCLEOTIDE SEQUENCE</scope>
</reference>
<accession>A0AAD1SDX1</accession>
<evidence type="ECO:0000256" key="1">
    <source>
        <dbReference type="SAM" id="Coils"/>
    </source>
</evidence>
<organism evidence="2 3">
    <name type="scientific">Pelobates cultripes</name>
    <name type="common">Western spadefoot toad</name>
    <dbReference type="NCBI Taxonomy" id="61616"/>
    <lineage>
        <taxon>Eukaryota</taxon>
        <taxon>Metazoa</taxon>
        <taxon>Chordata</taxon>
        <taxon>Craniata</taxon>
        <taxon>Vertebrata</taxon>
        <taxon>Euteleostomi</taxon>
        <taxon>Amphibia</taxon>
        <taxon>Batrachia</taxon>
        <taxon>Anura</taxon>
        <taxon>Pelobatoidea</taxon>
        <taxon>Pelobatidae</taxon>
        <taxon>Pelobates</taxon>
    </lineage>
</organism>
<gene>
    <name evidence="2" type="ORF">PECUL_23A016341</name>
</gene>
<keyword evidence="1" id="KW-0175">Coiled coil</keyword>
<keyword evidence="3" id="KW-1185">Reference proteome</keyword>
<dbReference type="AlphaFoldDB" id="A0AAD1SDX1"/>
<evidence type="ECO:0000313" key="2">
    <source>
        <dbReference type="EMBL" id="CAH2299676.1"/>
    </source>
</evidence>
<evidence type="ECO:0000313" key="3">
    <source>
        <dbReference type="Proteomes" id="UP001295444"/>
    </source>
</evidence>
<proteinExistence type="predicted"/>
<dbReference type="EMBL" id="OW240917">
    <property type="protein sequence ID" value="CAH2299676.1"/>
    <property type="molecule type" value="Genomic_DNA"/>
</dbReference>
<sequence>MRQTTTTGPVDVRPLLPDFPEDCLDAHRAHCSLHGQRMEGEQPKDIILSQSTSKAFVDSKKADSEGAYCPAFCTYWRLTGNGGHDERPPRRALIKHPGNIGQFQEEIGGAEARLTNLENKLQALQREHALATDRMTVMEDKRLWKTVNMHSLADGMEAAEIPHFFRSLLVNLFSAKQAKVMRLDGCYKIPASPKTTVGTSRDVIIHF</sequence>